<keyword evidence="7" id="KW-1185">Reference proteome</keyword>
<proteinExistence type="inferred from homology"/>
<feature type="transmembrane region" description="Helical" evidence="5">
    <location>
        <begin position="127"/>
        <end position="159"/>
    </location>
</feature>
<feature type="transmembrane region" description="Helical" evidence="5">
    <location>
        <begin position="166"/>
        <end position="187"/>
    </location>
</feature>
<dbReference type="InterPro" id="IPR051598">
    <property type="entry name" value="TSUP/Inactive_protease-like"/>
</dbReference>
<comment type="similarity">
    <text evidence="5">Belongs to the 4-toluene sulfonate uptake permease (TSUP) (TC 2.A.102) family.</text>
</comment>
<evidence type="ECO:0000256" key="4">
    <source>
        <dbReference type="ARBA" id="ARBA00023136"/>
    </source>
</evidence>
<feature type="transmembrane region" description="Helical" evidence="5">
    <location>
        <begin position="40"/>
        <end position="57"/>
    </location>
</feature>
<comment type="subcellular location">
    <subcellularLocation>
        <location evidence="5">Cell membrane</location>
        <topology evidence="5">Multi-pass membrane protein</topology>
    </subcellularLocation>
    <subcellularLocation>
        <location evidence="1">Membrane</location>
        <topology evidence="1">Multi-pass membrane protein</topology>
    </subcellularLocation>
</comment>
<evidence type="ECO:0000313" key="6">
    <source>
        <dbReference type="EMBL" id="ABB44442.1"/>
    </source>
</evidence>
<evidence type="ECO:0000256" key="3">
    <source>
        <dbReference type="ARBA" id="ARBA00022989"/>
    </source>
</evidence>
<gene>
    <name evidence="6" type="ordered locus">Suden_1164</name>
</gene>
<dbReference type="PANTHER" id="PTHR43701:SF2">
    <property type="entry name" value="MEMBRANE TRANSPORTER PROTEIN YJNA-RELATED"/>
    <property type="match status" value="1"/>
</dbReference>
<organism evidence="6 7">
    <name type="scientific">Sulfurimonas denitrificans (strain ATCC 33889 / DSM 1251)</name>
    <name type="common">Thiomicrospira denitrificans (strain ATCC 33889 / DSM 1251)</name>
    <dbReference type="NCBI Taxonomy" id="326298"/>
    <lineage>
        <taxon>Bacteria</taxon>
        <taxon>Pseudomonadati</taxon>
        <taxon>Campylobacterota</taxon>
        <taxon>Epsilonproteobacteria</taxon>
        <taxon>Campylobacterales</taxon>
        <taxon>Sulfurimonadaceae</taxon>
        <taxon>Sulfurimonas</taxon>
    </lineage>
</organism>
<protein>
    <recommendedName>
        <fullName evidence="5">Probable membrane transporter protein</fullName>
    </recommendedName>
</protein>
<dbReference type="EMBL" id="CP000153">
    <property type="protein sequence ID" value="ABB44442.1"/>
    <property type="molecule type" value="Genomic_DNA"/>
</dbReference>
<dbReference type="AlphaFoldDB" id="Q30RD9"/>
<dbReference type="Pfam" id="PF01925">
    <property type="entry name" value="TauE"/>
    <property type="match status" value="1"/>
</dbReference>
<feature type="transmembrane region" description="Helical" evidence="5">
    <location>
        <begin position="225"/>
        <end position="243"/>
    </location>
</feature>
<dbReference type="STRING" id="326298.Suden_1164"/>
<evidence type="ECO:0000313" key="7">
    <source>
        <dbReference type="Proteomes" id="UP000002714"/>
    </source>
</evidence>
<name>Q30RD9_SULDN</name>
<dbReference type="GO" id="GO:0005886">
    <property type="term" value="C:plasma membrane"/>
    <property type="evidence" value="ECO:0007669"/>
    <property type="project" value="UniProtKB-SubCell"/>
</dbReference>
<accession>Q30RD9</accession>
<dbReference type="InterPro" id="IPR002781">
    <property type="entry name" value="TM_pro_TauE-like"/>
</dbReference>
<keyword evidence="2 5" id="KW-0812">Transmembrane</keyword>
<feature type="transmembrane region" description="Helical" evidence="5">
    <location>
        <begin position="6"/>
        <end position="33"/>
    </location>
</feature>
<feature type="transmembrane region" description="Helical" evidence="5">
    <location>
        <begin position="69"/>
        <end position="88"/>
    </location>
</feature>
<dbReference type="RefSeq" id="WP_011372794.1">
    <property type="nucleotide sequence ID" value="NC_007575.1"/>
</dbReference>
<keyword evidence="5" id="KW-1003">Cell membrane</keyword>
<dbReference type="HOGENOM" id="CLU_045498_5_4_7"/>
<evidence type="ECO:0000256" key="1">
    <source>
        <dbReference type="ARBA" id="ARBA00004141"/>
    </source>
</evidence>
<feature type="transmembrane region" description="Helical" evidence="5">
    <location>
        <begin position="95"/>
        <end position="112"/>
    </location>
</feature>
<reference evidence="6 7" key="1">
    <citation type="journal article" date="2008" name="Appl. Environ. Microbiol.">
        <title>Genome of the epsilonproteobacterial chemolithoautotroph Sulfurimonas denitrificans.</title>
        <authorList>
            <person name="Sievert S.M."/>
            <person name="Scott K.M."/>
            <person name="Klotz M.G."/>
            <person name="Chain P.S.G."/>
            <person name="Hauser L.J."/>
            <person name="Hemp J."/>
            <person name="Huegler M."/>
            <person name="Land M."/>
            <person name="Lapidus A."/>
            <person name="Larimer F.W."/>
            <person name="Lucas S."/>
            <person name="Malfatti S.A."/>
            <person name="Meyer F."/>
            <person name="Paulsen I.T."/>
            <person name="Ren Q."/>
            <person name="Simon J."/>
            <person name="Bailey K."/>
            <person name="Diaz E."/>
            <person name="Fitzpatrick K.A."/>
            <person name="Glover B."/>
            <person name="Gwatney N."/>
            <person name="Korajkic A."/>
            <person name="Long A."/>
            <person name="Mobberley J.M."/>
            <person name="Pantry S.N."/>
            <person name="Pazder G."/>
            <person name="Peterson S."/>
            <person name="Quintanilla J.D."/>
            <person name="Sprinkle R."/>
            <person name="Stephens J."/>
            <person name="Thomas P."/>
            <person name="Vaughn R."/>
            <person name="Weber M.J."/>
            <person name="Wooten L.L."/>
        </authorList>
    </citation>
    <scope>NUCLEOTIDE SEQUENCE [LARGE SCALE GENOMIC DNA]</scope>
    <source>
        <strain evidence="7">ATCC 33889 / DSM 1251</strain>
    </source>
</reference>
<evidence type="ECO:0000256" key="2">
    <source>
        <dbReference type="ARBA" id="ARBA00022692"/>
    </source>
</evidence>
<dbReference type="Proteomes" id="UP000002714">
    <property type="component" value="Chromosome"/>
</dbReference>
<keyword evidence="4 5" id="KW-0472">Membrane</keyword>
<dbReference type="KEGG" id="tdn:Suden_1164"/>
<evidence type="ECO:0000256" key="5">
    <source>
        <dbReference type="RuleBase" id="RU363041"/>
    </source>
</evidence>
<keyword evidence="3 5" id="KW-1133">Transmembrane helix</keyword>
<dbReference type="OrthoDB" id="5329774at2"/>
<dbReference type="eggNOG" id="COG0730">
    <property type="taxonomic scope" value="Bacteria"/>
</dbReference>
<dbReference type="PANTHER" id="PTHR43701">
    <property type="entry name" value="MEMBRANE TRANSPORTER PROTEIN MJ0441-RELATED"/>
    <property type="match status" value="1"/>
</dbReference>
<sequence>MVELLLLGVGVGTLSGFFGIGGGTILVPLLLFLGYQIKDAIGISVVQMVFSSIYGSYLNNKNKNLDVAMVVTIGIGGFCGAFLSGFIVSSINDKFLEIIFLAFASFALYRLFAKTVINQTPRSVNRVLLLVIGVILGTFSMLIGVGGSILLVPILVGFLHVDLKRAISAGLFFVVFSSVAGLISHSLSREIDFFSGIIIGLASLIGVYIGVYLKDRVDVWVQKKLLVLFYLLVVLYLAQRIFFRGN</sequence>
<feature type="transmembrane region" description="Helical" evidence="5">
    <location>
        <begin position="193"/>
        <end position="213"/>
    </location>
</feature>